<dbReference type="EMBL" id="UINC01051288">
    <property type="protein sequence ID" value="SVB65256.1"/>
    <property type="molecule type" value="Genomic_DNA"/>
</dbReference>
<dbReference type="Pfam" id="PF01075">
    <property type="entry name" value="Glyco_transf_9"/>
    <property type="match status" value="1"/>
</dbReference>
<dbReference type="GO" id="GO:0008713">
    <property type="term" value="F:ADP-heptose-lipopolysaccharide heptosyltransferase activity"/>
    <property type="evidence" value="ECO:0007669"/>
    <property type="project" value="TreeGrafter"/>
</dbReference>
<dbReference type="SUPFAM" id="SSF53756">
    <property type="entry name" value="UDP-Glycosyltransferase/glycogen phosphorylase"/>
    <property type="match status" value="1"/>
</dbReference>
<dbReference type="GO" id="GO:0009244">
    <property type="term" value="P:lipopolysaccharide core region biosynthetic process"/>
    <property type="evidence" value="ECO:0007669"/>
    <property type="project" value="TreeGrafter"/>
</dbReference>
<dbReference type="CDD" id="cd03789">
    <property type="entry name" value="GT9_LPS_heptosyltransferase"/>
    <property type="match status" value="1"/>
</dbReference>
<gene>
    <name evidence="3" type="ORF">METZ01_LOCUS218110</name>
</gene>
<keyword evidence="1" id="KW-0328">Glycosyltransferase</keyword>
<evidence type="ECO:0000256" key="1">
    <source>
        <dbReference type="ARBA" id="ARBA00022676"/>
    </source>
</evidence>
<proteinExistence type="predicted"/>
<sequence length="332" mass="37409">VSFDQKILVIRFSSIGDIVLATSPLKTIRRAYPDAQITFLTLDTFAPLLEYHPDIDALVSISKRMSLIELWGFADHIRRKQYRHIFDLHNSIRSNLVTLRSSSPVYQLKKPRWNRFLLFYFHHNEFGSDFSTLKMYHEHLGSIWNENDVLPATVLKVSNYEQKMARNMLLDKNIFDEFIAVVPGAAWTQKQWPAEKYIETLNQLDLPAVLLGEKKDTICFDIAKRSSSTVNLAGQTTLRQALAVLANSAYVIGSDTGLTHAAEALGKQVYMILGPTSPETGAGVNLSGSTNIETDVWCRPCSQNGKLPCYRKTQECMDSIVPNDVIQSLLPG</sequence>
<reference evidence="3" key="1">
    <citation type="submission" date="2018-05" db="EMBL/GenBank/DDBJ databases">
        <authorList>
            <person name="Lanie J.A."/>
            <person name="Ng W.-L."/>
            <person name="Kazmierczak K.M."/>
            <person name="Andrzejewski T.M."/>
            <person name="Davidsen T.M."/>
            <person name="Wayne K.J."/>
            <person name="Tettelin H."/>
            <person name="Glass J.I."/>
            <person name="Rusch D."/>
            <person name="Podicherti R."/>
            <person name="Tsui H.-C.T."/>
            <person name="Winkler M.E."/>
        </authorList>
    </citation>
    <scope>NUCLEOTIDE SEQUENCE</scope>
</reference>
<dbReference type="InterPro" id="IPR051199">
    <property type="entry name" value="LPS_LOS_Heptosyltrfase"/>
</dbReference>
<accession>A0A382FQ57</accession>
<protein>
    <recommendedName>
        <fullName evidence="4">Glycosyltransferase family 9 protein</fullName>
    </recommendedName>
</protein>
<name>A0A382FQ57_9ZZZZ</name>
<feature type="non-terminal residue" evidence="3">
    <location>
        <position position="1"/>
    </location>
</feature>
<evidence type="ECO:0000256" key="2">
    <source>
        <dbReference type="ARBA" id="ARBA00022679"/>
    </source>
</evidence>
<organism evidence="3">
    <name type="scientific">marine metagenome</name>
    <dbReference type="NCBI Taxonomy" id="408172"/>
    <lineage>
        <taxon>unclassified sequences</taxon>
        <taxon>metagenomes</taxon>
        <taxon>ecological metagenomes</taxon>
    </lineage>
</organism>
<keyword evidence="2" id="KW-0808">Transferase</keyword>
<evidence type="ECO:0000313" key="3">
    <source>
        <dbReference type="EMBL" id="SVB65256.1"/>
    </source>
</evidence>
<dbReference type="AlphaFoldDB" id="A0A382FQ57"/>
<dbReference type="PANTHER" id="PTHR30160">
    <property type="entry name" value="TETRAACYLDISACCHARIDE 4'-KINASE-RELATED"/>
    <property type="match status" value="1"/>
</dbReference>
<dbReference type="Gene3D" id="3.40.50.2000">
    <property type="entry name" value="Glycogen Phosphorylase B"/>
    <property type="match status" value="2"/>
</dbReference>
<dbReference type="GO" id="GO:0005829">
    <property type="term" value="C:cytosol"/>
    <property type="evidence" value="ECO:0007669"/>
    <property type="project" value="TreeGrafter"/>
</dbReference>
<dbReference type="InterPro" id="IPR002201">
    <property type="entry name" value="Glyco_trans_9"/>
</dbReference>
<evidence type="ECO:0008006" key="4">
    <source>
        <dbReference type="Google" id="ProtNLM"/>
    </source>
</evidence>